<feature type="transmembrane region" description="Helical" evidence="5">
    <location>
        <begin position="163"/>
        <end position="184"/>
    </location>
</feature>
<keyword evidence="2 5" id="KW-0812">Transmembrane</keyword>
<gene>
    <name evidence="6" type="ORF">SU60_06235</name>
</gene>
<dbReference type="GO" id="GO:0012505">
    <property type="term" value="C:endomembrane system"/>
    <property type="evidence" value="ECO:0007669"/>
    <property type="project" value="UniProtKB-SubCell"/>
</dbReference>
<dbReference type="AlphaFoldDB" id="A0A0C3IBL3"/>
<evidence type="ECO:0000256" key="1">
    <source>
        <dbReference type="ARBA" id="ARBA00004127"/>
    </source>
</evidence>
<accession>A0A0C3IBL3</accession>
<evidence type="ECO:0000313" key="7">
    <source>
        <dbReference type="Proteomes" id="UP000031977"/>
    </source>
</evidence>
<dbReference type="GO" id="GO:0030026">
    <property type="term" value="P:intracellular manganese ion homeostasis"/>
    <property type="evidence" value="ECO:0007669"/>
    <property type="project" value="InterPro"/>
</dbReference>
<comment type="subcellular location">
    <subcellularLocation>
        <location evidence="1">Endomembrane system</location>
        <topology evidence="1">Multi-pass membrane protein</topology>
    </subcellularLocation>
</comment>
<protein>
    <submittedName>
        <fullName evidence="6">Membrane protein</fullName>
    </submittedName>
</protein>
<dbReference type="InterPro" id="IPR008217">
    <property type="entry name" value="Ccc1_fam"/>
</dbReference>
<evidence type="ECO:0000256" key="2">
    <source>
        <dbReference type="ARBA" id="ARBA00022692"/>
    </source>
</evidence>
<sequence>MPSTENERLLSEHQPNAVRARLAGPVKASTLPDAVLGGIDGCVTTFAVVSGAFGAGFSPQVALVLGFANLIADGFSMAVSNYEAGQAQLNQIKFAERTEREHIRAVPEGEREEIRQLFQAKGFDGELLEQVVEAISRNPDVWVATMLREEYGLSGAGLSPRRAALTTFAAFLSVGALPLLPYAIPGMESQIQFLTSLGLAGVVFLGIGMLKSIVYGLPAMRSGLRTLIMGTAAAGLAFATGHFAQGLLGG</sequence>
<dbReference type="GeneID" id="94722286"/>
<dbReference type="PANTHER" id="PTHR31851">
    <property type="entry name" value="FE(2+)/MN(2+) TRANSPORTER PCL1"/>
    <property type="match status" value="1"/>
</dbReference>
<dbReference type="EMBL" id="JXOK01000015">
    <property type="protein sequence ID" value="KIN11667.1"/>
    <property type="molecule type" value="Genomic_DNA"/>
</dbReference>
<reference evidence="6 7" key="1">
    <citation type="submission" date="2015-01" db="EMBL/GenBank/DDBJ databases">
        <title>Draft genome of Vibrio mytili type strain CAIM 528.</title>
        <authorList>
            <person name="Gonzalez-Castillo A."/>
            <person name="Gomez-Gil B."/>
            <person name="Enciso-Ibarra J."/>
        </authorList>
    </citation>
    <scope>NUCLEOTIDE SEQUENCE [LARGE SCALE GENOMIC DNA]</scope>
    <source>
        <strain evidence="6 7">CAIM 528</strain>
    </source>
</reference>
<feature type="transmembrane region" description="Helical" evidence="5">
    <location>
        <begin position="222"/>
        <end position="244"/>
    </location>
</feature>
<dbReference type="STRING" id="50718.SU60_06235"/>
<dbReference type="RefSeq" id="WP_011784790.1">
    <property type="nucleotide sequence ID" value="NZ_CBCRVP010000007.1"/>
</dbReference>
<evidence type="ECO:0000256" key="4">
    <source>
        <dbReference type="ARBA" id="ARBA00023136"/>
    </source>
</evidence>
<keyword evidence="3 5" id="KW-1133">Transmembrane helix</keyword>
<proteinExistence type="predicted"/>
<name>A0A0C3IBL3_9VIBR</name>
<keyword evidence="7" id="KW-1185">Reference proteome</keyword>
<evidence type="ECO:0000313" key="6">
    <source>
        <dbReference type="EMBL" id="KIN11667.1"/>
    </source>
</evidence>
<dbReference type="Pfam" id="PF01988">
    <property type="entry name" value="VIT1"/>
    <property type="match status" value="1"/>
</dbReference>
<dbReference type="OrthoDB" id="5506246at2"/>
<dbReference type="Proteomes" id="UP000031977">
    <property type="component" value="Unassembled WGS sequence"/>
</dbReference>
<keyword evidence="4 5" id="KW-0472">Membrane</keyword>
<evidence type="ECO:0000256" key="3">
    <source>
        <dbReference type="ARBA" id="ARBA00022989"/>
    </source>
</evidence>
<evidence type="ECO:0000256" key="5">
    <source>
        <dbReference type="SAM" id="Phobius"/>
    </source>
</evidence>
<comment type="caution">
    <text evidence="6">The sequence shown here is derived from an EMBL/GenBank/DDBJ whole genome shotgun (WGS) entry which is preliminary data.</text>
</comment>
<dbReference type="GO" id="GO:0005384">
    <property type="term" value="F:manganese ion transmembrane transporter activity"/>
    <property type="evidence" value="ECO:0007669"/>
    <property type="project" value="InterPro"/>
</dbReference>
<feature type="transmembrane region" description="Helical" evidence="5">
    <location>
        <begin position="190"/>
        <end position="210"/>
    </location>
</feature>
<organism evidence="6 7">
    <name type="scientific">Vibrio mytili</name>
    <dbReference type="NCBI Taxonomy" id="50718"/>
    <lineage>
        <taxon>Bacteria</taxon>
        <taxon>Pseudomonadati</taxon>
        <taxon>Pseudomonadota</taxon>
        <taxon>Gammaproteobacteria</taxon>
        <taxon>Vibrionales</taxon>
        <taxon>Vibrionaceae</taxon>
        <taxon>Vibrio</taxon>
    </lineage>
</organism>